<protein>
    <submittedName>
        <fullName evidence="2">Terminase</fullName>
    </submittedName>
</protein>
<organism evidence="2 3">
    <name type="scientific">Methylopila jiangsuensis</name>
    <dbReference type="NCBI Taxonomy" id="586230"/>
    <lineage>
        <taxon>Bacteria</taxon>
        <taxon>Pseudomonadati</taxon>
        <taxon>Pseudomonadota</taxon>
        <taxon>Alphaproteobacteria</taxon>
        <taxon>Hyphomicrobiales</taxon>
        <taxon>Methylopilaceae</taxon>
        <taxon>Methylopila</taxon>
    </lineage>
</organism>
<reference evidence="2" key="1">
    <citation type="journal article" date="2014" name="Int. J. Syst. Evol. Microbiol.">
        <title>Complete genome sequence of Corynebacterium casei LMG S-19264T (=DSM 44701T), isolated from a smear-ripened cheese.</title>
        <authorList>
            <consortium name="US DOE Joint Genome Institute (JGI-PGF)"/>
            <person name="Walter F."/>
            <person name="Albersmeier A."/>
            <person name="Kalinowski J."/>
            <person name="Ruckert C."/>
        </authorList>
    </citation>
    <scope>NUCLEOTIDE SEQUENCE</scope>
    <source>
        <strain evidence="2">VKM B-2555</strain>
    </source>
</reference>
<keyword evidence="3" id="KW-1185">Reference proteome</keyword>
<dbReference type="RefSeq" id="WP_271204574.1">
    <property type="nucleotide sequence ID" value="NZ_BSFK01000010.1"/>
</dbReference>
<feature type="compositionally biased region" description="Acidic residues" evidence="1">
    <location>
        <begin position="112"/>
        <end position="124"/>
    </location>
</feature>
<evidence type="ECO:0000313" key="2">
    <source>
        <dbReference type="EMBL" id="GLK76703.1"/>
    </source>
</evidence>
<dbReference type="NCBIfam" id="TIGR01558">
    <property type="entry name" value="sm_term_P27"/>
    <property type="match status" value="1"/>
</dbReference>
<evidence type="ECO:0000256" key="1">
    <source>
        <dbReference type="SAM" id="MobiDB-lite"/>
    </source>
</evidence>
<feature type="region of interest" description="Disordered" evidence="1">
    <location>
        <begin position="97"/>
        <end position="124"/>
    </location>
</feature>
<accession>A0A9W6JJI7</accession>
<reference evidence="2" key="2">
    <citation type="submission" date="2023-01" db="EMBL/GenBank/DDBJ databases">
        <authorList>
            <person name="Sun Q."/>
            <person name="Evtushenko L."/>
        </authorList>
    </citation>
    <scope>NUCLEOTIDE SEQUENCE</scope>
    <source>
        <strain evidence="2">VKM B-2555</strain>
    </source>
</reference>
<name>A0A9W6JJI7_9HYPH</name>
<dbReference type="Pfam" id="PF05119">
    <property type="entry name" value="Terminase_4"/>
    <property type="match status" value="1"/>
</dbReference>
<dbReference type="EMBL" id="BSFK01000010">
    <property type="protein sequence ID" value="GLK76703.1"/>
    <property type="molecule type" value="Genomic_DNA"/>
</dbReference>
<dbReference type="Proteomes" id="UP001143364">
    <property type="component" value="Unassembled WGS sequence"/>
</dbReference>
<proteinExistence type="predicted"/>
<gene>
    <name evidence="2" type="ORF">GCM10008171_19570</name>
</gene>
<comment type="caution">
    <text evidence="2">The sequence shown here is derived from an EMBL/GenBank/DDBJ whole genome shotgun (WGS) entry which is preliminary data.</text>
</comment>
<dbReference type="InterPro" id="IPR006448">
    <property type="entry name" value="Phage_term_ssu_P27"/>
</dbReference>
<evidence type="ECO:0000313" key="3">
    <source>
        <dbReference type="Proteomes" id="UP001143364"/>
    </source>
</evidence>
<sequence>MRGAKPNLKPAARPVLDASRPPAWLSKDAKAEWKRVMPLLIERRILSDADLGSLENYAVSIGRVREIERLIQSAGVDPALFRMQDKAIQTARQLASELGLTPVSRSRPALNEEPDEDDTSPLAE</sequence>
<dbReference type="AlphaFoldDB" id="A0A9W6JJI7"/>